<keyword evidence="1" id="KW-0472">Membrane</keyword>
<accession>A0A5B9CZB0</accession>
<sequence length="171" mass="19847">MMRDQSQQPSVHEGSKAFVSKPLSDQLAAFKKGMSLSTKDYVIICCLAILLFGLFAASSYMQPLEFFHVISKEQFQAMGQMKQEDIQKMFQENLAQPFKNPIIGYVRDAGWNSVWAFLCLMPQIIFGTLFAFFPFFFILLAMVKRDVKQMMQLWETEPEQQQLDNQSFDRI</sequence>
<dbReference type="RefSeq" id="WP_120099827.1">
    <property type="nucleotide sequence ID" value="NZ_CP031843.2"/>
</dbReference>
<dbReference type="Proteomes" id="UP000321940">
    <property type="component" value="Chromosome"/>
</dbReference>
<organism evidence="2 3">
    <name type="scientific">Bartonella kosoyi</name>
    <dbReference type="NCBI Taxonomy" id="2133959"/>
    <lineage>
        <taxon>Bacteria</taxon>
        <taxon>Pseudomonadati</taxon>
        <taxon>Pseudomonadota</taxon>
        <taxon>Alphaproteobacteria</taxon>
        <taxon>Hyphomicrobiales</taxon>
        <taxon>Bartonellaceae</taxon>
        <taxon>Bartonella</taxon>
    </lineage>
</organism>
<evidence type="ECO:0000313" key="2">
    <source>
        <dbReference type="EMBL" id="QEE09801.1"/>
    </source>
</evidence>
<evidence type="ECO:0000313" key="3">
    <source>
        <dbReference type="Proteomes" id="UP000321940"/>
    </source>
</evidence>
<dbReference type="AlphaFoldDB" id="A0A5B9CZB0"/>
<proteinExistence type="predicted"/>
<feature type="transmembrane region" description="Helical" evidence="1">
    <location>
        <begin position="114"/>
        <end position="143"/>
    </location>
</feature>
<dbReference type="EMBL" id="CP031843">
    <property type="protein sequence ID" value="QEE09801.1"/>
    <property type="molecule type" value="Genomic_DNA"/>
</dbReference>
<keyword evidence="1" id="KW-0812">Transmembrane</keyword>
<reference evidence="2 3" key="1">
    <citation type="journal article" date="2020" name="Int. J. Syst. Evol. Microbiol.">
        <title>Bartonella kosoyi sp. nov. and Bartonella krasnovii sp. nov., two novel species closely related to the zoonotic Bartonella elizabethae, isolated from black rats and wild desert rodent-fleas.</title>
        <authorList>
            <person name="Gutierrez R."/>
            <person name="Shalit T."/>
            <person name="Markus B."/>
            <person name="Yuan C."/>
            <person name="Nachum-Biala Y."/>
            <person name="Elad D."/>
            <person name="Harrus S."/>
        </authorList>
    </citation>
    <scope>NUCLEOTIDE SEQUENCE [LARGE SCALE GENOMIC DNA]</scope>
    <source>
        <strain evidence="2 3">Tel Aviv</strain>
    </source>
</reference>
<protein>
    <submittedName>
        <fullName evidence="2">Uncharacterized protein</fullName>
    </submittedName>
</protein>
<gene>
    <name evidence="2" type="ORF">D1093_09595</name>
</gene>
<name>A0A5B9CZB0_9HYPH</name>
<evidence type="ECO:0000256" key="1">
    <source>
        <dbReference type="SAM" id="Phobius"/>
    </source>
</evidence>
<dbReference type="KEGG" id="bky:D1093_09595"/>
<keyword evidence="3" id="KW-1185">Reference proteome</keyword>
<feature type="transmembrane region" description="Helical" evidence="1">
    <location>
        <begin position="41"/>
        <end position="61"/>
    </location>
</feature>
<keyword evidence="1" id="KW-1133">Transmembrane helix</keyword>